<evidence type="ECO:0000256" key="10">
    <source>
        <dbReference type="RuleBase" id="RU000488"/>
    </source>
</evidence>
<dbReference type="GO" id="GO:0015228">
    <property type="term" value="F:coenzyme A transmembrane transporter activity"/>
    <property type="evidence" value="ECO:0007669"/>
    <property type="project" value="TreeGrafter"/>
</dbReference>
<dbReference type="GO" id="GO:0015230">
    <property type="term" value="F:FAD transmembrane transporter activity"/>
    <property type="evidence" value="ECO:0007669"/>
    <property type="project" value="TreeGrafter"/>
</dbReference>
<comment type="subcellular location">
    <subcellularLocation>
        <location evidence="1">Peroxisome membrane</location>
        <topology evidence="1">Multi-pass membrane protein</topology>
    </subcellularLocation>
</comment>
<dbReference type="InterPro" id="IPR023395">
    <property type="entry name" value="MCP_dom_sf"/>
</dbReference>
<comment type="caution">
    <text evidence="12">The sequence shown here is derived from an EMBL/GenBank/DDBJ whole genome shotgun (WGS) entry which is preliminary data.</text>
</comment>
<keyword evidence="13" id="KW-1185">Reference proteome</keyword>
<dbReference type="GO" id="GO:0044610">
    <property type="term" value="F:FMN transmembrane transporter activity"/>
    <property type="evidence" value="ECO:0007669"/>
    <property type="project" value="TreeGrafter"/>
</dbReference>
<feature type="transmembrane region" description="Helical" evidence="11">
    <location>
        <begin position="127"/>
        <end position="148"/>
    </location>
</feature>
<evidence type="ECO:0000256" key="5">
    <source>
        <dbReference type="ARBA" id="ARBA00022737"/>
    </source>
</evidence>
<feature type="repeat" description="Solcar" evidence="9">
    <location>
        <begin position="122"/>
        <end position="204"/>
    </location>
</feature>
<evidence type="ECO:0000256" key="11">
    <source>
        <dbReference type="SAM" id="Phobius"/>
    </source>
</evidence>
<evidence type="ECO:0000313" key="12">
    <source>
        <dbReference type="EMBL" id="TNV77645.1"/>
    </source>
</evidence>
<sequence length="319" mass="37203">MKNFDKIFEVVIDSFSGATGGFFASLIFYPIENFRTRLQALQKKSEEMNSATVLEEDKKHHIHKHFSSWEFLKQLINKEGYLTFYKGLQSGLIGTVVSFAIYFFWYRLLKNYFYHTLKRTTLGDLDITVITLLSGVINSILSNPIWFLNTRMTVAKEKKGLLQTVKEIYKEEGIGAFYKGVLPNMALVANPVINFVIYENLKRFMLTNKYSMNTFQLLVISSFAKAIATIFTYPILTVRVKLQVKQKEGEAEQKPLSTIAKILEIVKELGFEGVYRGFYAKLIQTVLYNAFMMITYERLRRLIKYLLMVYLKRRHILQE</sequence>
<dbReference type="OrthoDB" id="428293at2759"/>
<dbReference type="PANTHER" id="PTHR45939">
    <property type="entry name" value="PEROXISOMAL MEMBRANE PROTEIN PMP34-RELATED"/>
    <property type="match status" value="1"/>
</dbReference>
<dbReference type="SUPFAM" id="SSF103506">
    <property type="entry name" value="Mitochondrial carrier"/>
    <property type="match status" value="1"/>
</dbReference>
<reference evidence="12" key="1">
    <citation type="submission" date="2019-06" db="EMBL/GenBank/DDBJ databases">
        <authorList>
            <person name="Zheng W."/>
        </authorList>
    </citation>
    <scope>NUCLEOTIDE SEQUENCE</scope>
    <source>
        <strain evidence="12">QDHG01</strain>
    </source>
</reference>
<dbReference type="GO" id="GO:0005347">
    <property type="term" value="F:ATP transmembrane transporter activity"/>
    <property type="evidence" value="ECO:0007669"/>
    <property type="project" value="TreeGrafter"/>
</dbReference>
<dbReference type="InterPro" id="IPR018108">
    <property type="entry name" value="MCP_transmembrane"/>
</dbReference>
<comment type="similarity">
    <text evidence="2 10">Belongs to the mitochondrial carrier (TC 2.A.29) family.</text>
</comment>
<evidence type="ECO:0000256" key="9">
    <source>
        <dbReference type="PROSITE-ProRule" id="PRU00282"/>
    </source>
</evidence>
<keyword evidence="6 11" id="KW-1133">Transmembrane helix</keyword>
<feature type="repeat" description="Solcar" evidence="9">
    <location>
        <begin position="8"/>
        <end position="112"/>
    </location>
</feature>
<evidence type="ECO:0000256" key="8">
    <source>
        <dbReference type="ARBA" id="ARBA00023140"/>
    </source>
</evidence>
<keyword evidence="4 9" id="KW-0812">Transmembrane</keyword>
<dbReference type="InterPro" id="IPR052217">
    <property type="entry name" value="Mito/Peroxisomal_Carrier"/>
</dbReference>
<evidence type="ECO:0000256" key="2">
    <source>
        <dbReference type="ARBA" id="ARBA00006375"/>
    </source>
</evidence>
<protein>
    <submittedName>
        <fullName evidence="12">Uncharacterized protein</fullName>
    </submittedName>
</protein>
<dbReference type="EMBL" id="RRYP01011573">
    <property type="protein sequence ID" value="TNV77645.1"/>
    <property type="molecule type" value="Genomic_DNA"/>
</dbReference>
<keyword evidence="7 9" id="KW-0472">Membrane</keyword>
<evidence type="ECO:0000313" key="13">
    <source>
        <dbReference type="Proteomes" id="UP000785679"/>
    </source>
</evidence>
<keyword evidence="8" id="KW-0576">Peroxisome</keyword>
<keyword evidence="3 10" id="KW-0813">Transport</keyword>
<dbReference type="PANTHER" id="PTHR45939:SF5">
    <property type="entry name" value="PEROXISOMAL MEMBRANE PROTEIN PMP34"/>
    <property type="match status" value="1"/>
</dbReference>
<evidence type="ECO:0000256" key="4">
    <source>
        <dbReference type="ARBA" id="ARBA00022692"/>
    </source>
</evidence>
<evidence type="ECO:0000256" key="3">
    <source>
        <dbReference type="ARBA" id="ARBA00022448"/>
    </source>
</evidence>
<evidence type="ECO:0000256" key="6">
    <source>
        <dbReference type="ARBA" id="ARBA00022989"/>
    </source>
</evidence>
<name>A0A8J8T0R6_HALGN</name>
<dbReference type="GO" id="GO:0015217">
    <property type="term" value="F:ADP transmembrane transporter activity"/>
    <property type="evidence" value="ECO:0007669"/>
    <property type="project" value="TreeGrafter"/>
</dbReference>
<dbReference type="GO" id="GO:0005778">
    <property type="term" value="C:peroxisomal membrane"/>
    <property type="evidence" value="ECO:0007669"/>
    <property type="project" value="UniProtKB-SubCell"/>
</dbReference>
<feature type="transmembrane region" description="Helical" evidence="11">
    <location>
        <begin position="176"/>
        <end position="197"/>
    </location>
</feature>
<dbReference type="PROSITE" id="PS50920">
    <property type="entry name" value="SOLCAR"/>
    <property type="match status" value="3"/>
</dbReference>
<evidence type="ECO:0000256" key="7">
    <source>
        <dbReference type="ARBA" id="ARBA00023136"/>
    </source>
</evidence>
<dbReference type="GO" id="GO:0080122">
    <property type="term" value="F:AMP transmembrane transporter activity"/>
    <property type="evidence" value="ECO:0007669"/>
    <property type="project" value="TreeGrafter"/>
</dbReference>
<dbReference type="Gene3D" id="1.50.40.10">
    <property type="entry name" value="Mitochondrial carrier domain"/>
    <property type="match status" value="1"/>
</dbReference>
<proteinExistence type="inferred from homology"/>
<evidence type="ECO:0000256" key="1">
    <source>
        <dbReference type="ARBA" id="ARBA00004585"/>
    </source>
</evidence>
<feature type="transmembrane region" description="Helical" evidence="11">
    <location>
        <begin position="87"/>
        <end position="106"/>
    </location>
</feature>
<accession>A0A8J8T0R6</accession>
<gene>
    <name evidence="12" type="ORF">FGO68_gene6237</name>
</gene>
<feature type="transmembrane region" description="Helical" evidence="11">
    <location>
        <begin position="7"/>
        <end position="31"/>
    </location>
</feature>
<dbReference type="GO" id="GO:0051724">
    <property type="term" value="F:NAD transmembrane transporter activity"/>
    <property type="evidence" value="ECO:0007669"/>
    <property type="project" value="TreeGrafter"/>
</dbReference>
<dbReference type="Proteomes" id="UP000785679">
    <property type="component" value="Unassembled WGS sequence"/>
</dbReference>
<feature type="repeat" description="Solcar" evidence="9">
    <location>
        <begin position="212"/>
        <end position="302"/>
    </location>
</feature>
<organism evidence="12 13">
    <name type="scientific">Halteria grandinella</name>
    <dbReference type="NCBI Taxonomy" id="5974"/>
    <lineage>
        <taxon>Eukaryota</taxon>
        <taxon>Sar</taxon>
        <taxon>Alveolata</taxon>
        <taxon>Ciliophora</taxon>
        <taxon>Intramacronucleata</taxon>
        <taxon>Spirotrichea</taxon>
        <taxon>Stichotrichia</taxon>
        <taxon>Sporadotrichida</taxon>
        <taxon>Halteriidae</taxon>
        <taxon>Halteria</taxon>
    </lineage>
</organism>
<feature type="transmembrane region" description="Helical" evidence="11">
    <location>
        <begin position="217"/>
        <end position="236"/>
    </location>
</feature>
<dbReference type="AlphaFoldDB" id="A0A8J8T0R6"/>
<keyword evidence="5" id="KW-0677">Repeat</keyword>
<dbReference type="Pfam" id="PF00153">
    <property type="entry name" value="Mito_carr"/>
    <property type="match status" value="3"/>
</dbReference>